<dbReference type="RefSeq" id="WP_024912582.1">
    <property type="nucleotide sequence ID" value="NZ_CP007044.2"/>
</dbReference>
<evidence type="ECO:0000259" key="9">
    <source>
        <dbReference type="Pfam" id="PF02753"/>
    </source>
</evidence>
<dbReference type="EMBL" id="CP007044">
    <property type="protein sequence ID" value="AHG18914.1"/>
    <property type="molecule type" value="Genomic_DNA"/>
</dbReference>
<dbReference type="STRING" id="1441930.Z042_04330"/>
<dbReference type="SUPFAM" id="SSF49354">
    <property type="entry name" value="PapD-like"/>
    <property type="match status" value="1"/>
</dbReference>
<dbReference type="AlphaFoldDB" id="W0L977"/>
<comment type="subcellular location">
    <subcellularLocation>
        <location evidence="1">Periplasm</location>
    </subcellularLocation>
</comment>
<evidence type="ECO:0000256" key="3">
    <source>
        <dbReference type="ARBA" id="ARBA00022558"/>
    </source>
</evidence>
<evidence type="ECO:0000256" key="7">
    <source>
        <dbReference type="SAM" id="SignalP"/>
    </source>
</evidence>
<feature type="signal peptide" evidence="7">
    <location>
        <begin position="1"/>
        <end position="26"/>
    </location>
</feature>
<dbReference type="InterPro" id="IPR008962">
    <property type="entry name" value="PapD-like_sf"/>
</dbReference>
<dbReference type="Pfam" id="PF02753">
    <property type="entry name" value="PapD_C"/>
    <property type="match status" value="1"/>
</dbReference>
<evidence type="ECO:0000256" key="1">
    <source>
        <dbReference type="ARBA" id="ARBA00004418"/>
    </source>
</evidence>
<dbReference type="Gene3D" id="2.60.40.10">
    <property type="entry name" value="Immunoglobulins"/>
    <property type="match status" value="2"/>
</dbReference>
<proteinExistence type="inferred from homology"/>
<keyword evidence="4 7" id="KW-0732">Signal</keyword>
<accession>W0L977</accession>
<evidence type="ECO:0000256" key="5">
    <source>
        <dbReference type="ARBA" id="ARBA00022764"/>
    </source>
</evidence>
<reference evidence="10 11" key="2">
    <citation type="submission" date="2015-03" db="EMBL/GenBank/DDBJ databases">
        <authorList>
            <person name="Chan K.-G."/>
        </authorList>
    </citation>
    <scope>NUCLEOTIDE SEQUENCE [LARGE SCALE GENOMIC DNA]</scope>
    <source>
        <strain evidence="10 11">RB-25</strain>
    </source>
</reference>
<dbReference type="PATRIC" id="fig|1441930.4.peg.865"/>
<dbReference type="InterPro" id="IPR016147">
    <property type="entry name" value="Pili_assmbl_chaperone_N"/>
</dbReference>
<feature type="chain" id="PRO_5004792347" evidence="7">
    <location>
        <begin position="27"/>
        <end position="255"/>
    </location>
</feature>
<dbReference type="SUPFAM" id="SSF49584">
    <property type="entry name" value="Periplasmic chaperone C-domain"/>
    <property type="match status" value="1"/>
</dbReference>
<dbReference type="InterPro" id="IPR036316">
    <property type="entry name" value="Pili_assmbl_chap_C_dom_sf"/>
</dbReference>
<dbReference type="GO" id="GO:0030288">
    <property type="term" value="C:outer membrane-bounded periplasmic space"/>
    <property type="evidence" value="ECO:0007669"/>
    <property type="project" value="InterPro"/>
</dbReference>
<dbReference type="HOGENOM" id="CLU_070768_2_0_6"/>
<protein>
    <submittedName>
        <fullName evidence="10">Fimbrial chaperone protein</fullName>
    </submittedName>
</protein>
<feature type="domain" description="Pili assembly chaperone N-terminal" evidence="8">
    <location>
        <begin position="36"/>
        <end position="166"/>
    </location>
</feature>
<dbReference type="PANTHER" id="PTHR30251">
    <property type="entry name" value="PILUS ASSEMBLY CHAPERONE"/>
    <property type="match status" value="1"/>
</dbReference>
<keyword evidence="3" id="KW-1029">Fimbrium biogenesis</keyword>
<evidence type="ECO:0000313" key="11">
    <source>
        <dbReference type="Proteomes" id="UP000019030"/>
    </source>
</evidence>
<keyword evidence="6" id="KW-0143">Chaperone</keyword>
<evidence type="ECO:0000259" key="8">
    <source>
        <dbReference type="Pfam" id="PF00345"/>
    </source>
</evidence>
<dbReference type="InterPro" id="IPR016148">
    <property type="entry name" value="Pili_assmbl_chaperone_C"/>
</dbReference>
<feature type="domain" description="Pili assembly chaperone C-terminal" evidence="9">
    <location>
        <begin position="189"/>
        <end position="245"/>
    </location>
</feature>
<dbReference type="PRINTS" id="PR00969">
    <property type="entry name" value="CHAPERONPILI"/>
</dbReference>
<keyword evidence="11" id="KW-1185">Reference proteome</keyword>
<keyword evidence="5" id="KW-0574">Periplasm</keyword>
<gene>
    <name evidence="10" type="ORF">Z042_04330</name>
</gene>
<organism evidence="10 11">
    <name type="scientific">Chania multitudinisentens RB-25</name>
    <dbReference type="NCBI Taxonomy" id="1441930"/>
    <lineage>
        <taxon>Bacteria</taxon>
        <taxon>Pseudomonadati</taxon>
        <taxon>Pseudomonadota</taxon>
        <taxon>Gammaproteobacteria</taxon>
        <taxon>Enterobacterales</taxon>
        <taxon>Yersiniaceae</taxon>
        <taxon>Chania</taxon>
    </lineage>
</organism>
<dbReference type="InterPro" id="IPR001829">
    <property type="entry name" value="Pili_assmbl_chaperone_bac"/>
</dbReference>
<evidence type="ECO:0000313" key="10">
    <source>
        <dbReference type="EMBL" id="AHG18914.1"/>
    </source>
</evidence>
<dbReference type="eggNOG" id="COG3121">
    <property type="taxonomic scope" value="Bacteria"/>
</dbReference>
<evidence type="ECO:0000256" key="4">
    <source>
        <dbReference type="ARBA" id="ARBA00022729"/>
    </source>
</evidence>
<dbReference type="Pfam" id="PF00345">
    <property type="entry name" value="PapD_N"/>
    <property type="match status" value="1"/>
</dbReference>
<evidence type="ECO:0000256" key="2">
    <source>
        <dbReference type="ARBA" id="ARBA00007399"/>
    </source>
</evidence>
<sequence length="255" mass="28618">MNSLFCWRPAGWLLCLLAVCANTARAQTAPANPQGISFHVLRVIYMESDRKGVTLTANNTAPLPYLMQSWIQPVDPQTGNVPMASEKRPTMPFIVTPPLARLEPNNVLTLRIRRNSEPLPADRESVFFISMKAIPTQTAPDKQAPKEQMVLTVVSNMKIFYRPEGLAKRAVEDMAPKLQFRREGNQLIVENPTPYWLTFSSLKVGTVALDKTQLRLMVPPKGQQRYPLPDGALGNVTWQLIDEDGWSTPAEQRPL</sequence>
<dbReference type="InterPro" id="IPR013783">
    <property type="entry name" value="Ig-like_fold"/>
</dbReference>
<dbReference type="PANTHER" id="PTHR30251:SF11">
    <property type="entry name" value="CHAPERONE PROTEIN FIMC-RELATED"/>
    <property type="match status" value="1"/>
</dbReference>
<dbReference type="OrthoDB" id="6454474at2"/>
<dbReference type="KEGG" id="sfo:Z042_04330"/>
<name>W0L977_9GAMM</name>
<comment type="similarity">
    <text evidence="2">Belongs to the periplasmic pilus chaperone family.</text>
</comment>
<dbReference type="Proteomes" id="UP000019030">
    <property type="component" value="Chromosome"/>
</dbReference>
<dbReference type="GO" id="GO:0071555">
    <property type="term" value="P:cell wall organization"/>
    <property type="evidence" value="ECO:0007669"/>
    <property type="project" value="InterPro"/>
</dbReference>
<reference evidence="10 11" key="1">
    <citation type="submission" date="2014-01" db="EMBL/GenBank/DDBJ databases">
        <title>Isolation of Serratia multitudinisentens RB-25 from Ex-Landfill site.</title>
        <authorList>
            <person name="Robson E.H.J."/>
        </authorList>
    </citation>
    <scope>NUCLEOTIDE SEQUENCE [LARGE SCALE GENOMIC DNA]</scope>
    <source>
        <strain evidence="10 11">RB-25</strain>
    </source>
</reference>
<evidence type="ECO:0000256" key="6">
    <source>
        <dbReference type="ARBA" id="ARBA00023186"/>
    </source>
</evidence>
<dbReference type="InterPro" id="IPR050643">
    <property type="entry name" value="Periplasmic_pilus_chap"/>
</dbReference>